<proteinExistence type="predicted"/>
<feature type="compositionally biased region" description="Polar residues" evidence="1">
    <location>
        <begin position="84"/>
        <end position="96"/>
    </location>
</feature>
<evidence type="ECO:0000259" key="2">
    <source>
        <dbReference type="Pfam" id="PF23713"/>
    </source>
</evidence>
<dbReference type="AlphaFoldDB" id="A0A2R5L5W1"/>
<dbReference type="EMBL" id="GGLE01000752">
    <property type="protein sequence ID" value="MBY04878.1"/>
    <property type="molecule type" value="Transcribed_RNA"/>
</dbReference>
<dbReference type="InterPro" id="IPR056589">
    <property type="entry name" value="WH_Egal-1"/>
</dbReference>
<evidence type="ECO:0000256" key="1">
    <source>
        <dbReference type="SAM" id="MobiDB-lite"/>
    </source>
</evidence>
<accession>A0A2R5L5W1</accession>
<evidence type="ECO:0000313" key="3">
    <source>
        <dbReference type="EMBL" id="MBY04878.1"/>
    </source>
</evidence>
<sequence length="775" mass="86080">MTSKLKYKPSEVMVKFLKERVESNQGISLQKLTGHLSQLPPDVRNKYGCSVKSLKSFLQQHPQTFRIVNDNNVCVTNGEKRSSLKSSLNGSVESIPTSTSDHGGGSSDGPAESADEVTTLSNVKGKVYRLFNVFGFISVTYPIKTSVYFDVQAFENGEYANLSASGLQLGECVVLDAKVGPRDCEAKFRASKVARLENASNESSTQSMPQNVDTTGTVQKVQEKYGFIKFGRNNRERAFFHLNNIHRPPGVEITALPDILTVDDKVRFKAKPSKKSTEQVKWEATVVYVPQFSKKGEMTPGDSYSDDESGNEVFMSDDESDIAQFLQQKLEDSHHDESSPAATYDWDRASVEEDPQVECSNMSFVGDSDEWDQLPKRSGEKGQFVPKTDTEGEIIFREEVVRASSDVTFCNGEPVGSLLWEIRDKEEVLFDAVRSQDGIWIATLVWTGTRPTVPPVSKDTFYKRLRALEGDKVSNDNSWDDGLQEQKSSTKGQPCISVHSDVKGKVVKVMEYVGYCEFQVNNTTRKEQFMSDRFYQDGKPCSDLTKVLRVGDEIWLEYILGVDGTEEKLHLDLCWQGPRPPRVEPQMTPEQFAQALGNFGTSLEDDDDDDEDLAPFQGISQEEEPGAQLEQLQLPDCRTYNAKEPENFVESLLPENRKRVSQVTHKQEEVAAFPSTAVVHTCGCTMYNAEGHGSGTAPPSMAELSEDALRRIAAILAEELKSLVAQRVVVQDAATQVSFPIQDIKGSTECSNTLAESGTQTISTGAIKSEELFVD</sequence>
<dbReference type="RefSeq" id="XP_064483645.1">
    <property type="nucleotide sequence ID" value="XM_064627575.1"/>
</dbReference>
<dbReference type="InterPro" id="IPR012340">
    <property type="entry name" value="NA-bd_OB-fold"/>
</dbReference>
<dbReference type="RefSeq" id="XP_064483646.1">
    <property type="nucleotide sequence ID" value="XM_064627576.1"/>
</dbReference>
<dbReference type="KEGG" id="oti:135396539"/>
<name>A0A2R5L5W1_9ACAR</name>
<organism evidence="3">
    <name type="scientific">Ornithodoros turicata</name>
    <dbReference type="NCBI Taxonomy" id="34597"/>
    <lineage>
        <taxon>Eukaryota</taxon>
        <taxon>Metazoa</taxon>
        <taxon>Ecdysozoa</taxon>
        <taxon>Arthropoda</taxon>
        <taxon>Chelicerata</taxon>
        <taxon>Arachnida</taxon>
        <taxon>Acari</taxon>
        <taxon>Parasitiformes</taxon>
        <taxon>Ixodida</taxon>
        <taxon>Ixodoidea</taxon>
        <taxon>Argasidae</taxon>
        <taxon>Ornithodorinae</taxon>
        <taxon>Ornithodoros</taxon>
    </lineage>
</organism>
<feature type="region of interest" description="Disordered" evidence="1">
    <location>
        <begin position="82"/>
        <end position="116"/>
    </location>
</feature>
<protein>
    <recommendedName>
        <fullName evidence="2">Egal-1 winged helix domain-containing protein</fullName>
    </recommendedName>
</protein>
<dbReference type="RefSeq" id="XP_064483644.1">
    <property type="nucleotide sequence ID" value="XM_064627574.1"/>
</dbReference>
<dbReference type="Pfam" id="PF23713">
    <property type="entry name" value="WHD_Egal"/>
    <property type="match status" value="1"/>
</dbReference>
<dbReference type="GeneID" id="135396539"/>
<dbReference type="Gene3D" id="2.40.50.140">
    <property type="entry name" value="Nucleic acid-binding proteins"/>
    <property type="match status" value="1"/>
</dbReference>
<feature type="domain" description="Egal-1 winged helix" evidence="2">
    <location>
        <begin position="14"/>
        <end position="77"/>
    </location>
</feature>
<reference evidence="3" key="1">
    <citation type="submission" date="2018-03" db="EMBL/GenBank/DDBJ databases">
        <title>The relapsing fever spirochete Borrelia turicatae persists in the highly oxidative environment of its soft-bodied tick vector.</title>
        <authorList>
            <person name="Bourret T.J."/>
            <person name="Boyle W.K."/>
            <person name="Valenzuela J.G."/>
            <person name="Oliveira F."/>
            <person name="Lopez J.E."/>
        </authorList>
    </citation>
    <scope>NUCLEOTIDE SEQUENCE</scope>
    <source>
        <strain evidence="3">Kansas strain/isolate</strain>
        <tissue evidence="3">Salivary glands</tissue>
    </source>
</reference>